<protein>
    <submittedName>
        <fullName evidence="1">Uncharacterized protein</fullName>
    </submittedName>
</protein>
<dbReference type="EMBL" id="GBXM01096374">
    <property type="protein sequence ID" value="JAH12203.1"/>
    <property type="molecule type" value="Transcribed_RNA"/>
</dbReference>
<accession>A0A0E9Q7V8</accession>
<reference evidence="1" key="1">
    <citation type="submission" date="2014-11" db="EMBL/GenBank/DDBJ databases">
        <authorList>
            <person name="Amaro Gonzalez C."/>
        </authorList>
    </citation>
    <scope>NUCLEOTIDE SEQUENCE</scope>
</reference>
<proteinExistence type="predicted"/>
<evidence type="ECO:0000313" key="1">
    <source>
        <dbReference type="EMBL" id="JAH12203.1"/>
    </source>
</evidence>
<sequence>MSMKGNKTPQWAKRGQKKAVIMCSLLIAGKCSSKCVCSPATRAPEASSAHS</sequence>
<dbReference type="AlphaFoldDB" id="A0A0E9Q7V8"/>
<reference evidence="1" key="2">
    <citation type="journal article" date="2015" name="Fish Shellfish Immunol.">
        <title>Early steps in the European eel (Anguilla anguilla)-Vibrio vulnificus interaction in the gills: Role of the RtxA13 toxin.</title>
        <authorList>
            <person name="Callol A."/>
            <person name="Pajuelo D."/>
            <person name="Ebbesson L."/>
            <person name="Teles M."/>
            <person name="MacKenzie S."/>
            <person name="Amaro C."/>
        </authorList>
    </citation>
    <scope>NUCLEOTIDE SEQUENCE</scope>
</reference>
<organism evidence="1">
    <name type="scientific">Anguilla anguilla</name>
    <name type="common">European freshwater eel</name>
    <name type="synonym">Muraena anguilla</name>
    <dbReference type="NCBI Taxonomy" id="7936"/>
    <lineage>
        <taxon>Eukaryota</taxon>
        <taxon>Metazoa</taxon>
        <taxon>Chordata</taxon>
        <taxon>Craniata</taxon>
        <taxon>Vertebrata</taxon>
        <taxon>Euteleostomi</taxon>
        <taxon>Actinopterygii</taxon>
        <taxon>Neopterygii</taxon>
        <taxon>Teleostei</taxon>
        <taxon>Anguilliformes</taxon>
        <taxon>Anguillidae</taxon>
        <taxon>Anguilla</taxon>
    </lineage>
</organism>
<name>A0A0E9Q7V8_ANGAN</name>